<feature type="transmembrane region" description="Helical" evidence="1">
    <location>
        <begin position="106"/>
        <end position="129"/>
    </location>
</feature>
<name>A0ABM1ERB9_PRICU</name>
<evidence type="ECO:0000313" key="2">
    <source>
        <dbReference type="Proteomes" id="UP000695022"/>
    </source>
</evidence>
<evidence type="ECO:0000256" key="1">
    <source>
        <dbReference type="SAM" id="Phobius"/>
    </source>
</evidence>
<dbReference type="RefSeq" id="XP_014674740.1">
    <property type="nucleotide sequence ID" value="XM_014819254.1"/>
</dbReference>
<keyword evidence="2" id="KW-1185">Reference proteome</keyword>
<keyword evidence="1" id="KW-0472">Membrane</keyword>
<dbReference type="GeneID" id="106814871"/>
<organism evidence="2 3">
    <name type="scientific">Priapulus caudatus</name>
    <name type="common">Priapulid worm</name>
    <dbReference type="NCBI Taxonomy" id="37621"/>
    <lineage>
        <taxon>Eukaryota</taxon>
        <taxon>Metazoa</taxon>
        <taxon>Ecdysozoa</taxon>
        <taxon>Scalidophora</taxon>
        <taxon>Priapulida</taxon>
        <taxon>Priapulimorpha</taxon>
        <taxon>Priapulimorphida</taxon>
        <taxon>Priapulidae</taxon>
        <taxon>Priapulus</taxon>
    </lineage>
</organism>
<evidence type="ECO:0000313" key="3">
    <source>
        <dbReference type="RefSeq" id="XP_014674740.1"/>
    </source>
</evidence>
<feature type="transmembrane region" description="Helical" evidence="1">
    <location>
        <begin position="76"/>
        <end position="94"/>
    </location>
</feature>
<proteinExistence type="predicted"/>
<gene>
    <name evidence="3" type="primary">LOC106814871</name>
</gene>
<accession>A0ABM1ERB9</accession>
<keyword evidence="1" id="KW-1133">Transmembrane helix</keyword>
<feature type="transmembrane region" description="Helical" evidence="1">
    <location>
        <begin position="49"/>
        <end position="69"/>
    </location>
</feature>
<protein>
    <submittedName>
        <fullName evidence="3">Uncharacterized protein LOC106814871 isoform X2</fullName>
    </submittedName>
</protein>
<keyword evidence="1" id="KW-0812">Transmembrane</keyword>
<reference evidence="3" key="1">
    <citation type="submission" date="2025-08" db="UniProtKB">
        <authorList>
            <consortium name="RefSeq"/>
        </authorList>
    </citation>
    <scope>IDENTIFICATION</scope>
</reference>
<sequence length="162" mass="18409">MTESYARVTVTTTRTVLSTAADGTVTVRDVIKYGYNTEYIKSIPGCMRAVQYSCCLLAFMFVFAVQCCADKGRRTYFGICTETAFVTSLLFYLLRLLFVPWSYRKIPWHLIVLSFVALLAYIIGAVMSFTKWRNITHWSHTMTRRTSAVTTAQSTTRTATNT</sequence>
<dbReference type="Proteomes" id="UP000695022">
    <property type="component" value="Unplaced"/>
</dbReference>